<keyword evidence="3" id="KW-1185">Reference proteome</keyword>
<feature type="region of interest" description="Disordered" evidence="1">
    <location>
        <begin position="62"/>
        <end position="82"/>
    </location>
</feature>
<dbReference type="HOGENOM" id="CLU_1749261_0_0_1"/>
<dbReference type="EMBL" id="KL584975">
    <property type="protein sequence ID" value="KEQ88980.1"/>
    <property type="molecule type" value="Genomic_DNA"/>
</dbReference>
<accession>A0A074XTY2</accession>
<protein>
    <submittedName>
        <fullName evidence="2">Uncharacterized protein</fullName>
    </submittedName>
</protein>
<dbReference type="Proteomes" id="UP000030706">
    <property type="component" value="Unassembled WGS sequence"/>
</dbReference>
<dbReference type="AlphaFoldDB" id="A0A074XTY2"/>
<sequence>MARLASKRPNFLFLTSPQCHLSVLHSAETLAAYRTKFVVSIIRFPTSIWSFQVAQSDSHRNLTRTSSRARDHHATAPKCPNPNAIRFHSLGGSAAQQDLRLAIHNTQAIRHPRGSHVCLAALGIRPVVRRCDVEIIDRVAGLFDDDILQ</sequence>
<dbReference type="GeneID" id="40752726"/>
<reference evidence="2 3" key="1">
    <citation type="journal article" date="2014" name="BMC Genomics">
        <title>Genome sequencing of four Aureobasidium pullulans varieties: biotechnological potential, stress tolerance, and description of new species.</title>
        <authorList>
            <person name="Gostin Ar C."/>
            <person name="Ohm R.A."/>
            <person name="Kogej T."/>
            <person name="Sonjak S."/>
            <person name="Turk M."/>
            <person name="Zajc J."/>
            <person name="Zalar P."/>
            <person name="Grube M."/>
            <person name="Sun H."/>
            <person name="Han J."/>
            <person name="Sharma A."/>
            <person name="Chiniquy J."/>
            <person name="Ngan C.Y."/>
            <person name="Lipzen A."/>
            <person name="Barry K."/>
            <person name="Grigoriev I.V."/>
            <person name="Gunde-Cimerman N."/>
        </authorList>
    </citation>
    <scope>NUCLEOTIDE SEQUENCE [LARGE SCALE GENOMIC DNA]</scope>
    <source>
        <strain evidence="2 3">EXF-150</strain>
    </source>
</reference>
<proteinExistence type="predicted"/>
<name>A0A074XTY2_AURPU</name>
<dbReference type="RefSeq" id="XP_029765167.1">
    <property type="nucleotide sequence ID" value="XM_029910420.1"/>
</dbReference>
<organism evidence="2 3">
    <name type="scientific">Aureobasidium pullulans EXF-150</name>
    <dbReference type="NCBI Taxonomy" id="1043002"/>
    <lineage>
        <taxon>Eukaryota</taxon>
        <taxon>Fungi</taxon>
        <taxon>Dikarya</taxon>
        <taxon>Ascomycota</taxon>
        <taxon>Pezizomycotina</taxon>
        <taxon>Dothideomycetes</taxon>
        <taxon>Dothideomycetidae</taxon>
        <taxon>Dothideales</taxon>
        <taxon>Saccotheciaceae</taxon>
        <taxon>Aureobasidium</taxon>
    </lineage>
</organism>
<evidence type="ECO:0000256" key="1">
    <source>
        <dbReference type="SAM" id="MobiDB-lite"/>
    </source>
</evidence>
<gene>
    <name evidence="2" type="ORF">M438DRAFT_95019</name>
</gene>
<evidence type="ECO:0000313" key="3">
    <source>
        <dbReference type="Proteomes" id="UP000030706"/>
    </source>
</evidence>
<evidence type="ECO:0000313" key="2">
    <source>
        <dbReference type="EMBL" id="KEQ88980.1"/>
    </source>
</evidence>